<reference evidence="1 2" key="1">
    <citation type="journal article" date="2015" name="Antonie Van Leeuwenhoek">
        <title>Oceanobacillus bengalensis sp. nov., a bacterium isolated from seawater of the Bay of Bengal.</title>
        <authorList>
            <person name="Yongchang O."/>
            <person name="Xiang W."/>
            <person name="Wang G."/>
        </authorList>
    </citation>
    <scope>NUCLEOTIDE SEQUENCE [LARGE SCALE GENOMIC DNA]</scope>
    <source>
        <strain evidence="1 2">MCCC 1K00260</strain>
    </source>
</reference>
<dbReference type="PIRSF" id="PIRSF012608">
    <property type="entry name" value="UCP012608"/>
    <property type="match status" value="1"/>
</dbReference>
<gene>
    <name evidence="1" type="ORF">D8M05_05770</name>
</gene>
<keyword evidence="2" id="KW-1185">Reference proteome</keyword>
<proteinExistence type="predicted"/>
<dbReference type="Proteomes" id="UP000281813">
    <property type="component" value="Unassembled WGS sequence"/>
</dbReference>
<name>A0A494Z3W1_9BACI</name>
<dbReference type="Pfam" id="PF10094">
    <property type="entry name" value="DUF2332"/>
    <property type="match status" value="1"/>
</dbReference>
<evidence type="ECO:0000313" key="2">
    <source>
        <dbReference type="Proteomes" id="UP000281813"/>
    </source>
</evidence>
<accession>A0A494Z3W1</accession>
<dbReference type="OrthoDB" id="9789360at2"/>
<evidence type="ECO:0000313" key="1">
    <source>
        <dbReference type="EMBL" id="RKQ17170.1"/>
    </source>
</evidence>
<dbReference type="EMBL" id="RBZO01000006">
    <property type="protein sequence ID" value="RKQ17170.1"/>
    <property type="molecule type" value="Genomic_DNA"/>
</dbReference>
<dbReference type="AlphaFoldDB" id="A0A494Z3W1"/>
<sequence length="340" mass="39506">MEQNILSEKFINFAIKECKGSSQLYEYLSLKVAEDKEILKLASHAREGQPVPNLLFGAVHYLLLKGKTHNLKEFYPSITKKSRSVEESYAYFKDFCELYTDEVIPILKNKLVQTNEVRRCSYLFPTFKYIYDIVKKPLALIEIGTSAGLQLLWDKYGYSYETNEIYGDKNSEVHISSQIIGENPPFLHGGIPPVTSRIGIDLNIIDLTNNEDYLWLNALIWPNHNERRDLFKKAARYIRANPLTLIEGDGVKLLPELSKDISREYSICIFHTHVANQMPLDMKKRLLEQVKMIGADREIFHVYNNIQDRDLHLDYYIDGKEYANKVGKTDGHGRWFSWEL</sequence>
<dbReference type="InterPro" id="IPR011200">
    <property type="entry name" value="UCP012608"/>
</dbReference>
<dbReference type="RefSeq" id="WP_121129550.1">
    <property type="nucleotide sequence ID" value="NZ_JBHUFK010000041.1"/>
</dbReference>
<protein>
    <submittedName>
        <fullName evidence="1">DUF2332 domain-containing protein</fullName>
    </submittedName>
</protein>
<organism evidence="1 2">
    <name type="scientific">Oceanobacillus bengalensis</name>
    <dbReference type="NCBI Taxonomy" id="1435466"/>
    <lineage>
        <taxon>Bacteria</taxon>
        <taxon>Bacillati</taxon>
        <taxon>Bacillota</taxon>
        <taxon>Bacilli</taxon>
        <taxon>Bacillales</taxon>
        <taxon>Bacillaceae</taxon>
        <taxon>Oceanobacillus</taxon>
    </lineage>
</organism>
<comment type="caution">
    <text evidence="1">The sequence shown here is derived from an EMBL/GenBank/DDBJ whole genome shotgun (WGS) entry which is preliminary data.</text>
</comment>